<evidence type="ECO:0000313" key="1">
    <source>
        <dbReference type="EMBL" id="KAF5634997.1"/>
    </source>
</evidence>
<dbReference type="AlphaFoldDB" id="A0A8H5VRS5"/>
<dbReference type="EMBL" id="JAAQRI010000127">
    <property type="protein sequence ID" value="KAF5634997.1"/>
    <property type="molecule type" value="Genomic_DNA"/>
</dbReference>
<name>A0A8H5VRS5_9HYPO</name>
<reference evidence="1 2" key="1">
    <citation type="submission" date="2020-05" db="EMBL/GenBank/DDBJ databases">
        <title>Identification and distribution of gene clusters putatively required for synthesis of sphingolipid metabolism inhibitors in phylogenetically diverse species of the filamentous fungus Fusarium.</title>
        <authorList>
            <person name="Kim H.-S."/>
            <person name="Busman M."/>
            <person name="Brown D.W."/>
            <person name="Divon H."/>
            <person name="Uhlig S."/>
            <person name="Proctor R.H."/>
        </authorList>
    </citation>
    <scope>NUCLEOTIDE SEQUENCE [LARGE SCALE GENOMIC DNA]</scope>
    <source>
        <strain evidence="1 2">NRRL 66243</strain>
    </source>
</reference>
<protein>
    <submittedName>
        <fullName evidence="1">Transcription factor</fullName>
    </submittedName>
</protein>
<dbReference type="OrthoDB" id="5104075at2759"/>
<dbReference type="Proteomes" id="UP000530670">
    <property type="component" value="Unassembled WGS sequence"/>
</dbReference>
<proteinExistence type="predicted"/>
<dbReference type="RefSeq" id="XP_037206377.1">
    <property type="nucleotide sequence ID" value="XM_037353145.1"/>
</dbReference>
<evidence type="ECO:0000313" key="2">
    <source>
        <dbReference type="Proteomes" id="UP000530670"/>
    </source>
</evidence>
<organism evidence="1 2">
    <name type="scientific">Fusarium tjaetaba</name>
    <dbReference type="NCBI Taxonomy" id="1567544"/>
    <lineage>
        <taxon>Eukaryota</taxon>
        <taxon>Fungi</taxon>
        <taxon>Dikarya</taxon>
        <taxon>Ascomycota</taxon>
        <taxon>Pezizomycotina</taxon>
        <taxon>Sordariomycetes</taxon>
        <taxon>Hypocreomycetidae</taxon>
        <taxon>Hypocreales</taxon>
        <taxon>Nectriaceae</taxon>
        <taxon>Fusarium</taxon>
        <taxon>Fusarium fujikuroi species complex</taxon>
    </lineage>
</organism>
<accession>A0A8H5VRS5</accession>
<comment type="caution">
    <text evidence="1">The sequence shown here is derived from an EMBL/GenBank/DDBJ whole genome shotgun (WGS) entry which is preliminary data.</text>
</comment>
<keyword evidence="2" id="KW-1185">Reference proteome</keyword>
<dbReference type="GeneID" id="59305415"/>
<gene>
    <name evidence="1" type="ORF">FTJAE_6524</name>
</gene>
<sequence>MSSRRSRRRTSSFYKYIYPMMRQCFRVHGEAGKALSWISDVAALYVEAKSHQQEDAMEDIGGEFDTYLSQLGFLSVANQAADTNVGTDNMPVFAEEAQVTDRMSGSRNWFGLLDYDVSQIGEHDQQPM</sequence>